<keyword evidence="4 7" id="KW-0547">Nucleotide-binding</keyword>
<dbReference type="SMART" id="SM00220">
    <property type="entry name" value="S_TKc"/>
    <property type="match status" value="1"/>
</dbReference>
<evidence type="ECO:0000256" key="8">
    <source>
        <dbReference type="SAM" id="MobiDB-lite"/>
    </source>
</evidence>
<dbReference type="PANTHER" id="PTHR43289">
    <property type="entry name" value="MITOGEN-ACTIVATED PROTEIN KINASE KINASE KINASE 20-RELATED"/>
    <property type="match status" value="1"/>
</dbReference>
<dbReference type="SUPFAM" id="SSF48452">
    <property type="entry name" value="TPR-like"/>
    <property type="match status" value="1"/>
</dbReference>
<dbReference type="GO" id="GO:0005524">
    <property type="term" value="F:ATP binding"/>
    <property type="evidence" value="ECO:0007669"/>
    <property type="project" value="UniProtKB-UniRule"/>
</dbReference>
<keyword evidence="5 10" id="KW-0418">Kinase</keyword>
<dbReference type="EMBL" id="CP015136">
    <property type="protein sequence ID" value="AMY07777.1"/>
    <property type="molecule type" value="Genomic_DNA"/>
</dbReference>
<dbReference type="InterPro" id="IPR017441">
    <property type="entry name" value="Protein_kinase_ATP_BS"/>
</dbReference>
<gene>
    <name evidence="10" type="primary">prkC_5</name>
    <name evidence="10" type="ORF">LuPra_00958</name>
</gene>
<dbReference type="PROSITE" id="PS50011">
    <property type="entry name" value="PROTEIN_KINASE_DOM"/>
    <property type="match status" value="1"/>
</dbReference>
<dbReference type="SUPFAM" id="SSF52964">
    <property type="entry name" value="TolB, N-terminal domain"/>
    <property type="match status" value="1"/>
</dbReference>
<dbReference type="PANTHER" id="PTHR43289:SF34">
    <property type="entry name" value="SERINE_THREONINE-PROTEIN KINASE YBDM-RELATED"/>
    <property type="match status" value="1"/>
</dbReference>
<dbReference type="InterPro" id="IPR011990">
    <property type="entry name" value="TPR-like_helical_dom_sf"/>
</dbReference>
<dbReference type="InterPro" id="IPR008271">
    <property type="entry name" value="Ser/Thr_kinase_AS"/>
</dbReference>
<protein>
    <recommendedName>
        <fullName evidence="1">non-specific serine/threonine protein kinase</fullName>
        <ecNumber evidence="1">2.7.11.1</ecNumber>
    </recommendedName>
</protein>
<dbReference type="InterPro" id="IPR011009">
    <property type="entry name" value="Kinase-like_dom_sf"/>
</dbReference>
<sequence length="851" mass="92446">MADRVGTAPLNKTSTLRGADIATRPPGISPRSASAGLIVPKKDRVCADRRAVSELQLNWALSPGDVLGHYRVIAPLGAGGMGQVFLAEDTRLGRKLALKVLAPQSLATGELIERFDREARSVSALNHPNIITMYDTGQIGGTRYIATEFIEGKTLRVLLGHGRMDVRQSLEIAAQVAQALIAAHAAGVVHRDLKPENVMLRHDGYVKVLDFGLAKSRGIVTGSSNAGAGRVYETAAGIVMGTVRYMAPEQARGQESDARTDLFALGVVLYEMLAGATPFAGATAADTIGALLRQEPQPIADVPDDVNRITLTALRKDRSERYQSGALLLDSLRSAQRALESRLGDATLVMPWTPPTAVSDSPSVGASTPATRPTERTITPRRRYVRRTPRSLAVLPIAADRAHADEQYIAEGLTESLINNLSQMPRLRVMARSTVVRCCSPDVTDPRAIGRELGVQAVLTGRLTQRGETFAVSVALIDVEDGSQLWGTSLHRPSRDLFTLQADISHELTTALSVRLTREQKQRLARRHTANASAYRLYLRARYLCNQRTRPALEEAQMLLEQAVTEDADFALAYAALADCCSLLAVSLRPSSSGPTIRKARDAAFKALTLDDGLAEGHASLAFIAFRFDWDWPRAEAEFVRALALNPGHAPSRQWHAMFLAARSRLDAALAEMRAALELDPLSLNVQTGVGRILHFARRFEDAVTQYEHVLRTNPSFGQAYLDLALTRVATGEFAAARECLDHAERLMGRVSTIMVVRGVCAARAGRPDEARSILAELQSWSGQGDTGIGDLACLAAELGDWDLALPWLREACAMRAAFIAYVDVEPVMSPLIENPESRALLQPYGFASDR</sequence>
<evidence type="ECO:0000256" key="5">
    <source>
        <dbReference type="ARBA" id="ARBA00022777"/>
    </source>
</evidence>
<name>A0A143PGT9_LUTPR</name>
<dbReference type="Gene3D" id="3.30.200.20">
    <property type="entry name" value="Phosphorylase Kinase, domain 1"/>
    <property type="match status" value="1"/>
</dbReference>
<keyword evidence="11" id="KW-1185">Reference proteome</keyword>
<evidence type="ECO:0000313" key="11">
    <source>
        <dbReference type="Proteomes" id="UP000076079"/>
    </source>
</evidence>
<keyword evidence="3 10" id="KW-0808">Transferase</keyword>
<dbReference type="Pfam" id="PF00069">
    <property type="entry name" value="Pkinase"/>
    <property type="match status" value="1"/>
</dbReference>
<accession>A0A143PGT9</accession>
<proteinExistence type="predicted"/>
<evidence type="ECO:0000256" key="1">
    <source>
        <dbReference type="ARBA" id="ARBA00012513"/>
    </source>
</evidence>
<dbReference type="KEGG" id="abac:LuPra_00958"/>
<evidence type="ECO:0000256" key="2">
    <source>
        <dbReference type="ARBA" id="ARBA00022527"/>
    </source>
</evidence>
<dbReference type="SUPFAM" id="SSF56112">
    <property type="entry name" value="Protein kinase-like (PK-like)"/>
    <property type="match status" value="1"/>
</dbReference>
<dbReference type="Proteomes" id="UP000076079">
    <property type="component" value="Chromosome"/>
</dbReference>
<dbReference type="Gene3D" id="3.40.50.10070">
    <property type="entry name" value="TolB, N-terminal domain"/>
    <property type="match status" value="1"/>
</dbReference>
<dbReference type="EC" id="2.7.11.1" evidence="1"/>
<dbReference type="CDD" id="cd14014">
    <property type="entry name" value="STKc_PknB_like"/>
    <property type="match status" value="1"/>
</dbReference>
<reference evidence="10 11" key="1">
    <citation type="journal article" date="2016" name="Genome Announc.">
        <title>First Complete Genome Sequence of a Subdivision 6 Acidobacterium Strain.</title>
        <authorList>
            <person name="Huang S."/>
            <person name="Vieira S."/>
            <person name="Bunk B."/>
            <person name="Riedel T."/>
            <person name="Sproer C."/>
            <person name="Overmann J."/>
        </authorList>
    </citation>
    <scope>NUCLEOTIDE SEQUENCE [LARGE SCALE GENOMIC DNA]</scope>
    <source>
        <strain evidence="11">DSM 100886 HEG_-6_39</strain>
    </source>
</reference>
<keyword evidence="6 7" id="KW-0067">ATP-binding</keyword>
<dbReference type="GO" id="GO:0004674">
    <property type="term" value="F:protein serine/threonine kinase activity"/>
    <property type="evidence" value="ECO:0007669"/>
    <property type="project" value="UniProtKB-KW"/>
</dbReference>
<dbReference type="PATRIC" id="fig|1813736.3.peg.1003"/>
<reference evidence="11" key="2">
    <citation type="submission" date="2016-04" db="EMBL/GenBank/DDBJ databases">
        <title>First Complete Genome Sequence of a Subdivision 6 Acidobacterium.</title>
        <authorList>
            <person name="Huang S."/>
            <person name="Vieira S."/>
            <person name="Bunk B."/>
            <person name="Riedel T."/>
            <person name="Sproeer C."/>
            <person name="Overmann J."/>
        </authorList>
    </citation>
    <scope>NUCLEOTIDE SEQUENCE [LARGE SCALE GENOMIC DNA]</scope>
    <source>
        <strain evidence="11">DSM 100886 HEG_-6_39</strain>
    </source>
</reference>
<dbReference type="FunFam" id="1.10.510.10:FF:000021">
    <property type="entry name" value="Serine/threonine protein kinase"/>
    <property type="match status" value="1"/>
</dbReference>
<dbReference type="STRING" id="1855912.LuPra_00958"/>
<dbReference type="Gene3D" id="1.25.40.10">
    <property type="entry name" value="Tetratricopeptide repeat domain"/>
    <property type="match status" value="1"/>
</dbReference>
<feature type="binding site" evidence="7">
    <location>
        <position position="99"/>
    </location>
    <ligand>
        <name>ATP</name>
        <dbReference type="ChEBI" id="CHEBI:30616"/>
    </ligand>
</feature>
<dbReference type="InterPro" id="IPR000719">
    <property type="entry name" value="Prot_kinase_dom"/>
</dbReference>
<keyword evidence="2" id="KW-0723">Serine/threonine-protein kinase</keyword>
<dbReference type="AlphaFoldDB" id="A0A143PGT9"/>
<dbReference type="PROSITE" id="PS00107">
    <property type="entry name" value="PROTEIN_KINASE_ATP"/>
    <property type="match status" value="1"/>
</dbReference>
<dbReference type="Gene3D" id="1.10.510.10">
    <property type="entry name" value="Transferase(Phosphotransferase) domain 1"/>
    <property type="match status" value="1"/>
</dbReference>
<evidence type="ECO:0000256" key="6">
    <source>
        <dbReference type="ARBA" id="ARBA00022840"/>
    </source>
</evidence>
<evidence type="ECO:0000256" key="4">
    <source>
        <dbReference type="ARBA" id="ARBA00022741"/>
    </source>
</evidence>
<feature type="region of interest" description="Disordered" evidence="8">
    <location>
        <begin position="1"/>
        <end position="34"/>
    </location>
</feature>
<evidence type="ECO:0000256" key="3">
    <source>
        <dbReference type="ARBA" id="ARBA00022679"/>
    </source>
</evidence>
<dbReference type="PROSITE" id="PS00108">
    <property type="entry name" value="PROTEIN_KINASE_ST"/>
    <property type="match status" value="1"/>
</dbReference>
<feature type="domain" description="Protein kinase" evidence="9">
    <location>
        <begin position="70"/>
        <end position="333"/>
    </location>
</feature>
<evidence type="ECO:0000256" key="7">
    <source>
        <dbReference type="PROSITE-ProRule" id="PRU10141"/>
    </source>
</evidence>
<organism evidence="10 11">
    <name type="scientific">Luteitalea pratensis</name>
    <dbReference type="NCBI Taxonomy" id="1855912"/>
    <lineage>
        <taxon>Bacteria</taxon>
        <taxon>Pseudomonadati</taxon>
        <taxon>Acidobacteriota</taxon>
        <taxon>Vicinamibacteria</taxon>
        <taxon>Vicinamibacterales</taxon>
        <taxon>Vicinamibacteraceae</taxon>
        <taxon>Luteitalea</taxon>
    </lineage>
</organism>
<evidence type="ECO:0000259" key="9">
    <source>
        <dbReference type="PROSITE" id="PS50011"/>
    </source>
</evidence>
<evidence type="ECO:0000313" key="10">
    <source>
        <dbReference type="EMBL" id="AMY07777.1"/>
    </source>
</evidence>